<keyword evidence="2" id="KW-1185">Reference proteome</keyword>
<sequence length="88" mass="9465">MPDFATWAVALDPNKATTESFDGRQCGASSIPKYTTTSTSASHRSIIYRVNVYGSSGHVAVYVVPTTSQILWSQFGGVCIFKTVPSQS</sequence>
<name>A0A5B0Q6X7_PUCGR</name>
<reference evidence="1 2" key="1">
    <citation type="submission" date="2019-05" db="EMBL/GenBank/DDBJ databases">
        <title>Emergence of the Ug99 lineage of the wheat stem rust pathogen through somatic hybridization.</title>
        <authorList>
            <person name="Li F."/>
            <person name="Upadhyaya N.M."/>
            <person name="Sperschneider J."/>
            <person name="Matny O."/>
            <person name="Nguyen-Phuc H."/>
            <person name="Mago R."/>
            <person name="Raley C."/>
            <person name="Miller M.E."/>
            <person name="Silverstein K.A.T."/>
            <person name="Henningsen E."/>
            <person name="Hirsch C.D."/>
            <person name="Visser B."/>
            <person name="Pretorius Z.A."/>
            <person name="Steffenson B.J."/>
            <person name="Schwessinger B."/>
            <person name="Dodds P.N."/>
            <person name="Figueroa M."/>
        </authorList>
    </citation>
    <scope>NUCLEOTIDE SEQUENCE [LARGE SCALE GENOMIC DNA]</scope>
    <source>
        <strain evidence="1">21-0</strain>
    </source>
</reference>
<dbReference type="Proteomes" id="UP000324748">
    <property type="component" value="Unassembled WGS sequence"/>
</dbReference>
<comment type="caution">
    <text evidence="1">The sequence shown here is derived from an EMBL/GenBank/DDBJ whole genome shotgun (WGS) entry which is preliminary data.</text>
</comment>
<evidence type="ECO:0000313" key="1">
    <source>
        <dbReference type="EMBL" id="KAA1108714.1"/>
    </source>
</evidence>
<evidence type="ECO:0000313" key="2">
    <source>
        <dbReference type="Proteomes" id="UP000324748"/>
    </source>
</evidence>
<proteinExistence type="predicted"/>
<organism evidence="1 2">
    <name type="scientific">Puccinia graminis f. sp. tritici</name>
    <dbReference type="NCBI Taxonomy" id="56615"/>
    <lineage>
        <taxon>Eukaryota</taxon>
        <taxon>Fungi</taxon>
        <taxon>Dikarya</taxon>
        <taxon>Basidiomycota</taxon>
        <taxon>Pucciniomycotina</taxon>
        <taxon>Pucciniomycetes</taxon>
        <taxon>Pucciniales</taxon>
        <taxon>Pucciniaceae</taxon>
        <taxon>Puccinia</taxon>
    </lineage>
</organism>
<gene>
    <name evidence="1" type="ORF">PGT21_022658</name>
</gene>
<dbReference type="EMBL" id="VSWC01000028">
    <property type="protein sequence ID" value="KAA1108714.1"/>
    <property type="molecule type" value="Genomic_DNA"/>
</dbReference>
<protein>
    <submittedName>
        <fullName evidence="1">Uncharacterized protein</fullName>
    </submittedName>
</protein>
<dbReference type="AlphaFoldDB" id="A0A5B0Q6X7"/>
<accession>A0A5B0Q6X7</accession>